<dbReference type="GO" id="GO:0000062">
    <property type="term" value="F:fatty-acyl-CoA binding"/>
    <property type="evidence" value="ECO:0007669"/>
    <property type="project" value="InterPro"/>
</dbReference>
<keyword evidence="1" id="KW-0446">Lipid-binding</keyword>
<sequence>MSDSIDRVFVHALNTVKKIPRTGSARPPAAERLKLYGLYKQSMEGDVEGIMDRPIGDAPDVQAEREKWDAWYSQRGSSRTEAKRRYITTLINTMHLYASQTAEARELVAELEFVWDQIKYNAASSSASSSSPIQVNRTLPPVSVSTASAPRRYGSIEDRMKRSSPVDVEDQDEDLAIYRRRSGDSRLRVLSPVSQPDEADVRLHRHEHDNDDDEDDENEDDDDEEEDFQEARTGTSFSETSHHDDNLGEEDTNHRTRKKRKRRLSQGKDWRHRIEQALTKMTTEIAALREQLDSLPITHHSHSSLRKPSNFFSWILSWGKWFLFHTLRQLLWQSVILSIVLVWLRSRGDTRLERRVVTILLQLRRRMMNAIRSVPRQLPKLLHVPLL</sequence>
<dbReference type="PANTHER" id="PTHR23310:SF133">
    <property type="entry name" value="COA BINDING PROTEIN, PUTATIVE (AFU_ORTHOLOGUE AFUA_1G12300)-RELATED"/>
    <property type="match status" value="1"/>
</dbReference>
<dbReference type="PROSITE" id="PS51228">
    <property type="entry name" value="ACB_2"/>
    <property type="match status" value="1"/>
</dbReference>
<feature type="domain" description="ACB" evidence="3">
    <location>
        <begin position="5"/>
        <end position="99"/>
    </location>
</feature>
<proteinExistence type="predicted"/>
<evidence type="ECO:0000259" key="3">
    <source>
        <dbReference type="PROSITE" id="PS51228"/>
    </source>
</evidence>
<dbReference type="GO" id="GO:0006631">
    <property type="term" value="P:fatty acid metabolic process"/>
    <property type="evidence" value="ECO:0007669"/>
    <property type="project" value="TreeGrafter"/>
</dbReference>
<dbReference type="AlphaFoldDB" id="A0A093XJD7"/>
<accession>A0A093XJD7</accession>
<gene>
    <name evidence="4" type="ORF">GQ26_0230150</name>
</gene>
<reference key="1">
    <citation type="journal article" date="2014" name="PLoS Genet.">
        <title>Signature Gene Expression Reveals Novel Clues to the Molecular Mechanisms of Dimorphic Transition in Penicillium marneffei.</title>
        <authorList>
            <person name="Yang E."/>
            <person name="Wang G."/>
            <person name="Cai J."/>
            <person name="Woo P.C."/>
            <person name="Lau S.K."/>
            <person name="Yuen K.-Y."/>
            <person name="Chow W.-N."/>
            <person name="Lin X."/>
        </authorList>
    </citation>
    <scope>NUCLEOTIDE SEQUENCE [LARGE SCALE GENOMIC DNA]</scope>
    <source>
        <strain>PM1</strain>
    </source>
</reference>
<feature type="compositionally biased region" description="Basic residues" evidence="2">
    <location>
        <begin position="255"/>
        <end position="265"/>
    </location>
</feature>
<feature type="region of interest" description="Disordered" evidence="2">
    <location>
        <begin position="142"/>
        <end position="170"/>
    </location>
</feature>
<evidence type="ECO:0000256" key="1">
    <source>
        <dbReference type="ARBA" id="ARBA00023121"/>
    </source>
</evidence>
<evidence type="ECO:0000313" key="4">
    <source>
        <dbReference type="EMBL" id="KFX45353.1"/>
    </source>
</evidence>
<dbReference type="PANTHER" id="PTHR23310">
    <property type="entry name" value="ACYL-COA-BINDING PROTEIN, ACBP"/>
    <property type="match status" value="1"/>
</dbReference>
<dbReference type="eggNOG" id="KOG0817">
    <property type="taxonomic scope" value="Eukaryota"/>
</dbReference>
<feature type="compositionally biased region" description="Basic and acidic residues" evidence="2">
    <location>
        <begin position="240"/>
        <end position="254"/>
    </location>
</feature>
<dbReference type="InterPro" id="IPR000582">
    <property type="entry name" value="Acyl-CoA-binding_protein"/>
</dbReference>
<dbReference type="EMBL" id="JPOX01000023">
    <property type="protein sequence ID" value="KFX45353.1"/>
    <property type="molecule type" value="Genomic_DNA"/>
</dbReference>
<dbReference type="SUPFAM" id="SSF47027">
    <property type="entry name" value="Acyl-CoA binding protein"/>
    <property type="match status" value="1"/>
</dbReference>
<name>A0A093XJD7_TALMA</name>
<dbReference type="Pfam" id="PF00887">
    <property type="entry name" value="ACBP"/>
    <property type="match status" value="1"/>
</dbReference>
<dbReference type="InterPro" id="IPR014352">
    <property type="entry name" value="FERM/acyl-CoA-bd_prot_sf"/>
</dbReference>
<organism evidence="4">
    <name type="scientific">Talaromyces marneffei PM1</name>
    <dbReference type="NCBI Taxonomy" id="1077442"/>
    <lineage>
        <taxon>Eukaryota</taxon>
        <taxon>Fungi</taxon>
        <taxon>Dikarya</taxon>
        <taxon>Ascomycota</taxon>
        <taxon>Pezizomycotina</taxon>
        <taxon>Eurotiomycetes</taxon>
        <taxon>Eurotiomycetidae</taxon>
        <taxon>Eurotiales</taxon>
        <taxon>Trichocomaceae</taxon>
        <taxon>Talaromyces</taxon>
        <taxon>Talaromyces sect. Talaromyces</taxon>
    </lineage>
</organism>
<protein>
    <submittedName>
        <fullName evidence="4">Acyl-CoA-binding protein like 3</fullName>
    </submittedName>
</protein>
<reference evidence="4" key="2">
    <citation type="journal article" date="2014" name="PLoS Genet.">
        <title>Signature gene expression reveals novel clues to the molecular mechanisms of dimorphic transition in Penicillium marneffei.</title>
        <authorList>
            <person name="Yang E."/>
            <person name="Wang G."/>
            <person name="Cai J."/>
            <person name="Woo P.C."/>
            <person name="Lau S.K."/>
            <person name="Yuen K.-Y."/>
            <person name="Chow W.-N."/>
            <person name="Lin X."/>
        </authorList>
    </citation>
    <scope>NUCLEOTIDE SEQUENCE</scope>
    <source>
        <strain evidence="4">PM1</strain>
    </source>
</reference>
<dbReference type="Gene3D" id="1.20.80.10">
    <property type="match status" value="1"/>
</dbReference>
<dbReference type="InterPro" id="IPR035984">
    <property type="entry name" value="Acyl-CoA-binding_sf"/>
</dbReference>
<evidence type="ECO:0000256" key="2">
    <source>
        <dbReference type="SAM" id="MobiDB-lite"/>
    </source>
</evidence>
<dbReference type="HOGENOM" id="CLU_043304_1_0_1"/>
<comment type="caution">
    <text evidence="4">The sequence shown here is derived from an EMBL/GenBank/DDBJ whole genome shotgun (WGS) entry which is preliminary data.</text>
</comment>
<feature type="region of interest" description="Disordered" evidence="2">
    <location>
        <begin position="187"/>
        <end position="268"/>
    </location>
</feature>
<feature type="compositionally biased region" description="Basic and acidic residues" evidence="2">
    <location>
        <begin position="199"/>
        <end position="209"/>
    </location>
</feature>
<feature type="compositionally biased region" description="Acidic residues" evidence="2">
    <location>
        <begin position="210"/>
        <end position="228"/>
    </location>
</feature>